<dbReference type="AlphaFoldDB" id="Q6E695"/>
<accession>Q6E695</accession>
<evidence type="ECO:0000313" key="1">
    <source>
        <dbReference type="EMBL" id="AAT12392.1"/>
    </source>
</evidence>
<dbReference type="InterPro" id="IPR036045">
    <property type="entry name" value="Sec1-like_sf"/>
</dbReference>
<reference evidence="1" key="1">
    <citation type="journal article" date="2004" name="Curr. Biol.">
        <title>Genome compaction and stability in microsporidian intracellular parasites.</title>
        <authorList>
            <person name="Slamovits C.H."/>
            <person name="Fast N.M."/>
            <person name="Law J.S."/>
            <person name="Keeling P.J."/>
        </authorList>
    </citation>
    <scope>NUCLEOTIDE SEQUENCE</scope>
</reference>
<feature type="non-terminal residue" evidence="1">
    <location>
        <position position="1"/>
    </location>
</feature>
<dbReference type="EMBL" id="AY548918">
    <property type="protein sequence ID" value="AAT12392.1"/>
    <property type="molecule type" value="Genomic_DNA"/>
</dbReference>
<sequence>KLAYQPALSRITRKFIGRRLWGFRSIGEDAGNTKCIVIYVRGGLTYSEYRGILCEARDTSVYVVTDYMIGYKDVMAGVLSEL</sequence>
<dbReference type="SUPFAM" id="SSF56815">
    <property type="entry name" value="Sec1/munc18-like (SM) proteins"/>
    <property type="match status" value="1"/>
</dbReference>
<organism evidence="1">
    <name type="scientific">Antonospora locustae</name>
    <name type="common">Microsporidian parasite</name>
    <name type="synonym">Nosema locustae</name>
    <dbReference type="NCBI Taxonomy" id="278021"/>
    <lineage>
        <taxon>Eukaryota</taxon>
        <taxon>Fungi</taxon>
        <taxon>Fungi incertae sedis</taxon>
        <taxon>Microsporidia</taxon>
        <taxon>Antonospora</taxon>
    </lineage>
</organism>
<proteinExistence type="predicted"/>
<name>Q6E695_ANTLO</name>
<protein>
    <submittedName>
        <fullName evidence="1">Putative vacuolar protein sorting-associated protein-like protein</fullName>
    </submittedName>
</protein>